<sequence>MARYFRHVICRCKEAWQQLLDLPEAPQYVAKGIALGFAFGFLPIPIINIPLSYLVAKSLRVHAVAAALTVCLFKPIMPIYLTLNILTGRLLMGGERSPLPININPIIEIPLLHKALILIKDLGVPFLAGSVVNAALAGIIVYFIAHRILLSRQQFKKKPSLAKANKTI</sequence>
<feature type="transmembrane region" description="Helical" evidence="1">
    <location>
        <begin position="126"/>
        <end position="150"/>
    </location>
</feature>
<gene>
    <name evidence="3" type="ORF">P6N53_06195</name>
</gene>
<accession>A0AAW7ZDE7</accession>
<keyword evidence="1" id="KW-0812">Transmembrane</keyword>
<proteinExistence type="predicted"/>
<dbReference type="Proteomes" id="UP001172911">
    <property type="component" value="Unassembled WGS sequence"/>
</dbReference>
<feature type="transmembrane region" description="Helical" evidence="1">
    <location>
        <begin position="28"/>
        <end position="51"/>
    </location>
</feature>
<comment type="caution">
    <text evidence="3">The sequence shown here is derived from an EMBL/GenBank/DDBJ whole genome shotgun (WGS) entry which is preliminary data.</text>
</comment>
<name>A0AAW7ZDE7_9FIRM</name>
<keyword evidence="1" id="KW-1133">Transmembrane helix</keyword>
<dbReference type="EMBL" id="JARPTC010000008">
    <property type="protein sequence ID" value="MDO7786810.1"/>
    <property type="molecule type" value="Genomic_DNA"/>
</dbReference>
<evidence type="ECO:0000256" key="1">
    <source>
        <dbReference type="SAM" id="Phobius"/>
    </source>
</evidence>
<dbReference type="RefSeq" id="WP_304541924.1">
    <property type="nucleotide sequence ID" value="NZ_JARPTC010000008.1"/>
</dbReference>
<keyword evidence="1" id="KW-0472">Membrane</keyword>
<dbReference type="AlphaFoldDB" id="A0AAW7ZDE7"/>
<protein>
    <submittedName>
        <fullName evidence="3">DUF2062 domain-containing protein</fullName>
    </submittedName>
</protein>
<organism evidence="3 4">
    <name type="scientific">Desulforamulus aquiferis</name>
    <dbReference type="NCBI Taxonomy" id="1397668"/>
    <lineage>
        <taxon>Bacteria</taxon>
        <taxon>Bacillati</taxon>
        <taxon>Bacillota</taxon>
        <taxon>Clostridia</taxon>
        <taxon>Eubacteriales</taxon>
        <taxon>Peptococcaceae</taxon>
        <taxon>Desulforamulus</taxon>
    </lineage>
</organism>
<keyword evidence="4" id="KW-1185">Reference proteome</keyword>
<reference evidence="3" key="1">
    <citation type="journal article" date="2023" name="J. Hazard. Mater.">
        <title>Anaerobic biodegradation of pyrene and benzo[a]pyrene by a new sulfate-reducing Desulforamulus aquiferis strain DSA.</title>
        <authorList>
            <person name="Zhang Z."/>
            <person name="Sun J."/>
            <person name="Gong X."/>
            <person name="Wang C."/>
            <person name="Wang H."/>
        </authorList>
    </citation>
    <scope>NUCLEOTIDE SEQUENCE</scope>
    <source>
        <strain evidence="3">DSA</strain>
    </source>
</reference>
<dbReference type="Pfam" id="PF09835">
    <property type="entry name" value="DUF2062"/>
    <property type="match status" value="1"/>
</dbReference>
<feature type="transmembrane region" description="Helical" evidence="1">
    <location>
        <begin position="63"/>
        <end position="83"/>
    </location>
</feature>
<feature type="domain" description="DUF2062" evidence="2">
    <location>
        <begin position="13"/>
        <end position="156"/>
    </location>
</feature>
<evidence type="ECO:0000313" key="3">
    <source>
        <dbReference type="EMBL" id="MDO7786810.1"/>
    </source>
</evidence>
<reference evidence="3" key="2">
    <citation type="submission" date="2023-03" db="EMBL/GenBank/DDBJ databases">
        <authorList>
            <person name="Zhang Z."/>
        </authorList>
    </citation>
    <scope>NUCLEOTIDE SEQUENCE</scope>
    <source>
        <strain evidence="3">DSA</strain>
    </source>
</reference>
<evidence type="ECO:0000259" key="2">
    <source>
        <dbReference type="Pfam" id="PF09835"/>
    </source>
</evidence>
<dbReference type="InterPro" id="IPR018639">
    <property type="entry name" value="DUF2062"/>
</dbReference>
<evidence type="ECO:0000313" key="4">
    <source>
        <dbReference type="Proteomes" id="UP001172911"/>
    </source>
</evidence>